<name>A0ABU0GH78_9CELL</name>
<gene>
    <name evidence="3" type="ORF">JO380_001095</name>
</gene>
<reference evidence="3 4" key="1">
    <citation type="submission" date="2023-07" db="EMBL/GenBank/DDBJ databases">
        <title>Sequencing the genomes of 1000 actinobacteria strains.</title>
        <authorList>
            <person name="Klenk H.-P."/>
        </authorList>
    </citation>
    <scope>NUCLEOTIDE SEQUENCE [LARGE SCALE GENOMIC DNA]</scope>
    <source>
        <strain evidence="3 4">DSM 14785</strain>
    </source>
</reference>
<feature type="domain" description="SGNH hydrolase-type esterase" evidence="2">
    <location>
        <begin position="37"/>
        <end position="216"/>
    </location>
</feature>
<feature type="region of interest" description="Disordered" evidence="1">
    <location>
        <begin position="1"/>
        <end position="33"/>
    </location>
</feature>
<sequence>MTSARDPEGPTAPRPADAPPGGPAAAGDPPRWSRYVAVGDSFTEGLWDAPDGEDAPLRGWADQLASHLSARRTAAGLPALEYANLAVRGRLMRPILTEQVPAARAMAPDLVSLVGGGNDILRPSVDVDRVAADLERAVARLRADGADVLLSTGFDARESPLVRTTRSRTGVFSAHVWSIARRHGAFVLDLWGMRSLLDWRMWAEDRIHLTTDGHARVAQAALVALGLPPDRPDWDDPLAPLPPVPRLERVRADAHWLREHAYPWATRRLRRRSSGDARVAKRPDPLPVD</sequence>
<dbReference type="InterPro" id="IPR053140">
    <property type="entry name" value="GDSL_Rv0518-like"/>
</dbReference>
<dbReference type="EMBL" id="JAUSVM010000001">
    <property type="protein sequence ID" value="MDQ0424714.1"/>
    <property type="molecule type" value="Genomic_DNA"/>
</dbReference>
<dbReference type="Gene3D" id="3.40.50.1110">
    <property type="entry name" value="SGNH hydrolase"/>
    <property type="match status" value="1"/>
</dbReference>
<feature type="region of interest" description="Disordered" evidence="1">
    <location>
        <begin position="270"/>
        <end position="289"/>
    </location>
</feature>
<dbReference type="InterPro" id="IPR013830">
    <property type="entry name" value="SGNH_hydro"/>
</dbReference>
<feature type="compositionally biased region" description="Pro residues" evidence="1">
    <location>
        <begin position="10"/>
        <end position="22"/>
    </location>
</feature>
<evidence type="ECO:0000259" key="2">
    <source>
        <dbReference type="Pfam" id="PF13472"/>
    </source>
</evidence>
<evidence type="ECO:0000256" key="1">
    <source>
        <dbReference type="SAM" id="MobiDB-lite"/>
    </source>
</evidence>
<organism evidence="3 4">
    <name type="scientific">Cellulomonas iranensis</name>
    <dbReference type="NCBI Taxonomy" id="76862"/>
    <lineage>
        <taxon>Bacteria</taxon>
        <taxon>Bacillati</taxon>
        <taxon>Actinomycetota</taxon>
        <taxon>Actinomycetes</taxon>
        <taxon>Micrococcales</taxon>
        <taxon>Cellulomonadaceae</taxon>
        <taxon>Cellulomonas</taxon>
    </lineage>
</organism>
<comment type="caution">
    <text evidence="3">The sequence shown here is derived from an EMBL/GenBank/DDBJ whole genome shotgun (WGS) entry which is preliminary data.</text>
</comment>
<proteinExistence type="predicted"/>
<dbReference type="PANTHER" id="PTHR43784:SF2">
    <property type="entry name" value="GDSL-LIKE LIPASE_ACYLHYDROLASE, PUTATIVE (AFU_ORTHOLOGUE AFUA_2G00820)-RELATED"/>
    <property type="match status" value="1"/>
</dbReference>
<dbReference type="SUPFAM" id="SSF52266">
    <property type="entry name" value="SGNH hydrolase"/>
    <property type="match status" value="1"/>
</dbReference>
<evidence type="ECO:0000313" key="3">
    <source>
        <dbReference type="EMBL" id="MDQ0424714.1"/>
    </source>
</evidence>
<protein>
    <submittedName>
        <fullName evidence="3">Lysophospholipase L1-like esterase</fullName>
    </submittedName>
</protein>
<dbReference type="CDD" id="cd01832">
    <property type="entry name" value="SGNH_hydrolase_like_1"/>
    <property type="match status" value="1"/>
</dbReference>
<dbReference type="Pfam" id="PF13472">
    <property type="entry name" value="Lipase_GDSL_2"/>
    <property type="match status" value="1"/>
</dbReference>
<evidence type="ECO:0000313" key="4">
    <source>
        <dbReference type="Proteomes" id="UP001240250"/>
    </source>
</evidence>
<dbReference type="Proteomes" id="UP001240250">
    <property type="component" value="Unassembled WGS sequence"/>
</dbReference>
<feature type="compositionally biased region" description="Basic and acidic residues" evidence="1">
    <location>
        <begin position="273"/>
        <end position="289"/>
    </location>
</feature>
<dbReference type="InterPro" id="IPR036514">
    <property type="entry name" value="SGNH_hydro_sf"/>
</dbReference>
<keyword evidence="4" id="KW-1185">Reference proteome</keyword>
<dbReference type="PANTHER" id="PTHR43784">
    <property type="entry name" value="GDSL-LIKE LIPASE/ACYLHYDROLASE, PUTATIVE (AFU_ORTHOLOGUE AFUA_2G00820)-RELATED"/>
    <property type="match status" value="1"/>
</dbReference>
<dbReference type="RefSeq" id="WP_070318885.1">
    <property type="nucleotide sequence ID" value="NZ_CP194061.1"/>
</dbReference>
<accession>A0ABU0GH78</accession>